<accession>A0A413RQH6</accession>
<dbReference type="InterPro" id="IPR016181">
    <property type="entry name" value="Acyl_CoA_acyltransferase"/>
</dbReference>
<name>A0A413RQH6_9CELL</name>
<proteinExistence type="predicted"/>
<dbReference type="RefSeq" id="WP_118765871.1">
    <property type="nucleotide sequence ID" value="NZ_QWKP01000103.1"/>
</dbReference>
<feature type="domain" description="N-acetyltransferase" evidence="1">
    <location>
        <begin position="6"/>
        <end position="170"/>
    </location>
</feature>
<evidence type="ECO:0000313" key="2">
    <source>
        <dbReference type="EMBL" id="RHA44239.1"/>
    </source>
</evidence>
<dbReference type="PROSITE" id="PS51186">
    <property type="entry name" value="GNAT"/>
    <property type="match status" value="1"/>
</dbReference>
<dbReference type="GO" id="GO:0016747">
    <property type="term" value="F:acyltransferase activity, transferring groups other than amino-acyl groups"/>
    <property type="evidence" value="ECO:0007669"/>
    <property type="project" value="InterPro"/>
</dbReference>
<keyword evidence="3" id="KW-1185">Reference proteome</keyword>
<protein>
    <submittedName>
        <fullName evidence="2">N-acetyltransferase</fullName>
    </submittedName>
</protein>
<dbReference type="AlphaFoldDB" id="A0A413RQH6"/>
<reference evidence="2 3" key="1">
    <citation type="submission" date="2018-08" db="EMBL/GenBank/DDBJ databases">
        <title>Cellulomonas rhizosphaerae sp. nov., a novel actinomycete isolated from soil.</title>
        <authorList>
            <person name="Tian Y."/>
        </authorList>
    </citation>
    <scope>NUCLEOTIDE SEQUENCE [LARGE SCALE GENOMIC DNA]</scope>
    <source>
        <strain evidence="2 3">NEAU-TCZ24</strain>
    </source>
</reference>
<dbReference type="EMBL" id="QWKP01000103">
    <property type="protein sequence ID" value="RHA44239.1"/>
    <property type="molecule type" value="Genomic_DNA"/>
</dbReference>
<gene>
    <name evidence="2" type="ORF">D1825_02285</name>
</gene>
<keyword evidence="2" id="KW-0808">Transferase</keyword>
<dbReference type="Gene3D" id="3.40.630.30">
    <property type="match status" value="1"/>
</dbReference>
<organism evidence="2 3">
    <name type="scientific">Cellulomonas rhizosphaerae</name>
    <dbReference type="NCBI Taxonomy" id="2293719"/>
    <lineage>
        <taxon>Bacteria</taxon>
        <taxon>Bacillati</taxon>
        <taxon>Actinomycetota</taxon>
        <taxon>Actinomycetes</taxon>
        <taxon>Micrococcales</taxon>
        <taxon>Cellulomonadaceae</taxon>
        <taxon>Cellulomonas</taxon>
    </lineage>
</organism>
<dbReference type="Proteomes" id="UP000283374">
    <property type="component" value="Unassembled WGS sequence"/>
</dbReference>
<evidence type="ECO:0000313" key="3">
    <source>
        <dbReference type="Proteomes" id="UP000283374"/>
    </source>
</evidence>
<evidence type="ECO:0000259" key="1">
    <source>
        <dbReference type="PROSITE" id="PS51186"/>
    </source>
</evidence>
<sequence>MSVQVTEVREPSELRALHAAILAPSFPPDELESPDDMAEGLASGALVAMAASSADEPVALAVGAWDPTTSVLLLSYLAVGSGGRGGGVGGTLLAAALTAWQADLDPLVVLAEIEDPALHTGSPEHGDPAARERFYLRRGARRLPLAYVQPALAPGLARVPGMLLLALAVRGSVVAPDDAWHLPAAPVRDFLLGYYTRSEGRVPDDDQVLTMLAPLTGTATLVVRP</sequence>
<dbReference type="OrthoDB" id="3729649at2"/>
<dbReference type="InterPro" id="IPR000182">
    <property type="entry name" value="GNAT_dom"/>
</dbReference>
<comment type="caution">
    <text evidence="2">The sequence shown here is derived from an EMBL/GenBank/DDBJ whole genome shotgun (WGS) entry which is preliminary data.</text>
</comment>
<dbReference type="SUPFAM" id="SSF55729">
    <property type="entry name" value="Acyl-CoA N-acyltransferases (Nat)"/>
    <property type="match status" value="1"/>
</dbReference>